<evidence type="ECO:0000313" key="4">
    <source>
        <dbReference type="Proteomes" id="UP000006039"/>
    </source>
</evidence>
<feature type="compositionally biased region" description="Polar residues" evidence="1">
    <location>
        <begin position="186"/>
        <end position="201"/>
    </location>
</feature>
<feature type="region of interest" description="Disordered" evidence="1">
    <location>
        <begin position="553"/>
        <end position="636"/>
    </location>
</feature>
<dbReference type="OrthoDB" id="3538943at2759"/>
<evidence type="ECO:0000313" key="2">
    <source>
        <dbReference type="EMBL" id="EJT81666.1"/>
    </source>
</evidence>
<dbReference type="EnsemblFungi" id="EJT81666">
    <property type="protein sequence ID" value="EJT81666"/>
    <property type="gene ID" value="GGTG_01644"/>
</dbReference>
<dbReference type="RefSeq" id="XP_009217675.1">
    <property type="nucleotide sequence ID" value="XM_009219411.1"/>
</dbReference>
<dbReference type="Proteomes" id="UP000006039">
    <property type="component" value="Unassembled WGS sequence"/>
</dbReference>
<reference evidence="2" key="3">
    <citation type="submission" date="2010-09" db="EMBL/GenBank/DDBJ databases">
        <title>Annotation of Gaeumannomyces graminis var. tritici R3-111a-1.</title>
        <authorList>
            <consortium name="The Broad Institute Genome Sequencing Platform"/>
            <person name="Ma L.-J."/>
            <person name="Dead R."/>
            <person name="Young S.K."/>
            <person name="Zeng Q."/>
            <person name="Gargeya S."/>
            <person name="Fitzgerald M."/>
            <person name="Haas B."/>
            <person name="Abouelleil A."/>
            <person name="Alvarado L."/>
            <person name="Arachchi H.M."/>
            <person name="Berlin A."/>
            <person name="Brown A."/>
            <person name="Chapman S.B."/>
            <person name="Chen Z."/>
            <person name="Dunbar C."/>
            <person name="Freedman E."/>
            <person name="Gearin G."/>
            <person name="Gellesch M."/>
            <person name="Goldberg J."/>
            <person name="Griggs A."/>
            <person name="Gujja S."/>
            <person name="Heiman D."/>
            <person name="Howarth C."/>
            <person name="Larson L."/>
            <person name="Lui A."/>
            <person name="MacDonald P.J.P."/>
            <person name="Mehta T."/>
            <person name="Montmayeur A."/>
            <person name="Murphy C."/>
            <person name="Neiman D."/>
            <person name="Pearson M."/>
            <person name="Priest M."/>
            <person name="Roberts A."/>
            <person name="Saif S."/>
            <person name="Shea T."/>
            <person name="Shenoy N."/>
            <person name="Sisk P."/>
            <person name="Stolte C."/>
            <person name="Sykes S."/>
            <person name="Yandava C."/>
            <person name="Wortman J."/>
            <person name="Nusbaum C."/>
            <person name="Birren B."/>
        </authorList>
    </citation>
    <scope>NUCLEOTIDE SEQUENCE</scope>
    <source>
        <strain evidence="2">R3-111a-1</strain>
    </source>
</reference>
<feature type="region of interest" description="Disordered" evidence="1">
    <location>
        <begin position="326"/>
        <end position="356"/>
    </location>
</feature>
<proteinExistence type="predicted"/>
<evidence type="ECO:0000313" key="3">
    <source>
        <dbReference type="EnsemblFungi" id="EJT81666"/>
    </source>
</evidence>
<dbReference type="GeneID" id="20342102"/>
<dbReference type="STRING" id="644352.J3NK62"/>
<dbReference type="VEuPathDB" id="FungiDB:GGTG_01644"/>
<reference evidence="4" key="1">
    <citation type="submission" date="2010-07" db="EMBL/GenBank/DDBJ databases">
        <title>The genome sequence of Gaeumannomyces graminis var. tritici strain R3-111a-1.</title>
        <authorList>
            <consortium name="The Broad Institute Genome Sequencing Platform"/>
            <person name="Ma L.-J."/>
            <person name="Dead R."/>
            <person name="Young S."/>
            <person name="Zeng Q."/>
            <person name="Koehrsen M."/>
            <person name="Alvarado L."/>
            <person name="Berlin A."/>
            <person name="Chapman S.B."/>
            <person name="Chen Z."/>
            <person name="Freedman E."/>
            <person name="Gellesch M."/>
            <person name="Goldberg J."/>
            <person name="Griggs A."/>
            <person name="Gujja S."/>
            <person name="Heilman E.R."/>
            <person name="Heiman D."/>
            <person name="Hepburn T."/>
            <person name="Howarth C."/>
            <person name="Jen D."/>
            <person name="Larson L."/>
            <person name="Mehta T."/>
            <person name="Neiman D."/>
            <person name="Pearson M."/>
            <person name="Roberts A."/>
            <person name="Saif S."/>
            <person name="Shea T."/>
            <person name="Shenoy N."/>
            <person name="Sisk P."/>
            <person name="Stolte C."/>
            <person name="Sykes S."/>
            <person name="Walk T."/>
            <person name="White J."/>
            <person name="Yandava C."/>
            <person name="Haas B."/>
            <person name="Nusbaum C."/>
            <person name="Birren B."/>
        </authorList>
    </citation>
    <scope>NUCLEOTIDE SEQUENCE [LARGE SCALE GENOMIC DNA]</scope>
    <source>
        <strain evidence="4">R3-111a-1</strain>
    </source>
</reference>
<feature type="region of interest" description="Disordered" evidence="1">
    <location>
        <begin position="261"/>
        <end position="292"/>
    </location>
</feature>
<reference evidence="3" key="4">
    <citation type="journal article" date="2015" name="G3 (Bethesda)">
        <title>Genome sequences of three phytopathogenic species of the Magnaporthaceae family of fungi.</title>
        <authorList>
            <person name="Okagaki L.H."/>
            <person name="Nunes C.C."/>
            <person name="Sailsbery J."/>
            <person name="Clay B."/>
            <person name="Brown D."/>
            <person name="John T."/>
            <person name="Oh Y."/>
            <person name="Young N."/>
            <person name="Fitzgerald M."/>
            <person name="Haas B.J."/>
            <person name="Zeng Q."/>
            <person name="Young S."/>
            <person name="Adiconis X."/>
            <person name="Fan L."/>
            <person name="Levin J.Z."/>
            <person name="Mitchell T.K."/>
            <person name="Okubara P.A."/>
            <person name="Farman M.L."/>
            <person name="Kohn L.M."/>
            <person name="Birren B."/>
            <person name="Ma L.-J."/>
            <person name="Dean R.A."/>
        </authorList>
    </citation>
    <scope>NUCLEOTIDE SEQUENCE</scope>
    <source>
        <strain evidence="3">R3-111a-1</strain>
    </source>
</reference>
<feature type="region of interest" description="Disordered" evidence="1">
    <location>
        <begin position="461"/>
        <end position="539"/>
    </location>
</feature>
<dbReference type="EMBL" id="GL385395">
    <property type="protein sequence ID" value="EJT81666.1"/>
    <property type="molecule type" value="Genomic_DNA"/>
</dbReference>
<feature type="compositionally biased region" description="Polar residues" evidence="1">
    <location>
        <begin position="498"/>
        <end position="515"/>
    </location>
</feature>
<gene>
    <name evidence="3" type="primary">20342102</name>
    <name evidence="2" type="ORF">GGTG_01644</name>
</gene>
<feature type="compositionally biased region" description="Polar residues" evidence="1">
    <location>
        <begin position="16"/>
        <end position="26"/>
    </location>
</feature>
<keyword evidence="4" id="KW-1185">Reference proteome</keyword>
<protein>
    <submittedName>
        <fullName evidence="2 3">Uncharacterized protein</fullName>
    </submittedName>
</protein>
<evidence type="ECO:0000256" key="1">
    <source>
        <dbReference type="SAM" id="MobiDB-lite"/>
    </source>
</evidence>
<reference evidence="2" key="2">
    <citation type="submission" date="2010-07" db="EMBL/GenBank/DDBJ databases">
        <authorList>
            <consortium name="The Broad Institute Genome Sequencing Platform"/>
            <consortium name="Broad Institute Genome Sequencing Center for Infectious Disease"/>
            <person name="Ma L.-J."/>
            <person name="Dead R."/>
            <person name="Young S."/>
            <person name="Zeng Q."/>
            <person name="Koehrsen M."/>
            <person name="Alvarado L."/>
            <person name="Berlin A."/>
            <person name="Chapman S.B."/>
            <person name="Chen Z."/>
            <person name="Freedman E."/>
            <person name="Gellesch M."/>
            <person name="Goldberg J."/>
            <person name="Griggs A."/>
            <person name="Gujja S."/>
            <person name="Heilman E.R."/>
            <person name="Heiman D."/>
            <person name="Hepburn T."/>
            <person name="Howarth C."/>
            <person name="Jen D."/>
            <person name="Larson L."/>
            <person name="Mehta T."/>
            <person name="Neiman D."/>
            <person name="Pearson M."/>
            <person name="Roberts A."/>
            <person name="Saif S."/>
            <person name="Shea T."/>
            <person name="Shenoy N."/>
            <person name="Sisk P."/>
            <person name="Stolte C."/>
            <person name="Sykes S."/>
            <person name="Walk T."/>
            <person name="White J."/>
            <person name="Yandava C."/>
            <person name="Haas B."/>
            <person name="Nusbaum C."/>
            <person name="Birren B."/>
        </authorList>
    </citation>
    <scope>NUCLEOTIDE SEQUENCE</scope>
    <source>
        <strain evidence="2">R3-111a-1</strain>
    </source>
</reference>
<name>J3NK62_GAET3</name>
<dbReference type="eggNOG" id="ENOG502STJP">
    <property type="taxonomic scope" value="Eukaryota"/>
</dbReference>
<feature type="region of interest" description="Disordered" evidence="1">
    <location>
        <begin position="49"/>
        <end position="244"/>
    </location>
</feature>
<organism evidence="2">
    <name type="scientific">Gaeumannomyces tritici (strain R3-111a-1)</name>
    <name type="common">Wheat and barley take-all root rot fungus</name>
    <name type="synonym">Gaeumannomyces graminis var. tritici</name>
    <dbReference type="NCBI Taxonomy" id="644352"/>
    <lineage>
        <taxon>Eukaryota</taxon>
        <taxon>Fungi</taxon>
        <taxon>Dikarya</taxon>
        <taxon>Ascomycota</taxon>
        <taxon>Pezizomycotina</taxon>
        <taxon>Sordariomycetes</taxon>
        <taxon>Sordariomycetidae</taxon>
        <taxon>Magnaporthales</taxon>
        <taxon>Magnaporthaceae</taxon>
        <taxon>Gaeumannomyces</taxon>
    </lineage>
</organism>
<feature type="compositionally biased region" description="Polar residues" evidence="1">
    <location>
        <begin position="127"/>
        <end position="144"/>
    </location>
</feature>
<dbReference type="HOGENOM" id="CLU_430225_0_0_1"/>
<feature type="region of interest" description="Disordered" evidence="1">
    <location>
        <begin position="1"/>
        <end position="27"/>
    </location>
</feature>
<reference evidence="3" key="5">
    <citation type="submission" date="2018-04" db="UniProtKB">
        <authorList>
            <consortium name="EnsemblFungi"/>
        </authorList>
    </citation>
    <scope>IDENTIFICATION</scope>
    <source>
        <strain evidence="3">R3-111a-1</strain>
    </source>
</reference>
<sequence>MSLPRSRARGGDQGLLSRSQFTTNGGRLNAALFRIPKDQEDLLAKENAWAEEQSKQPGAPPNIPLSVLRGLGEFHTRQAKVQRRNPVQMASSPPQAAIVNAPPPSTPRSDDDPDSRLTTPIARGHVMSQSIDQSPNGTEISWPSSPVRDRPTVVVHSSTRSDEASSPISRPPSIQPLVRSNRSHDFATQVQSSHIPTSTAAEPTLRPRITDSTYSPIRPAPKRNLCPHVPFSSAGNSEDELPLVPPKANDWVERVTINRLAQPCPTPPPAQVIPCSEGQGGQTGSDTPRKRRQRMQSLNNLIFDEPNEQSHPVTQESILPQRALPPVEEEPQHSEHPVTSTPEVPPPATTTSRKPYEQFKATYTDYGGDLSTFLRTCIYLKYLEDRDELIPFLYDDFIRAFAHGYLPYIQNWAEAGNPLPAIKWYNRNTTHPVYSQQVMDKAAVALAFDVYPGETRHINEGLAGAETQTAPVTERSPPPRQTSTKDRTEDEEDRIPGNPSSRRTSCSPDLSTPKSTDTRPPFLELQNNPRSTVDPWLSAPDIPSQASIIIPNTSRSILEANPTRIPETVRKPKQPQSARLPREGSMRPPSRESAGSRVQKRKQGPASKTGKNSKSLVQHFRDAMRKNPHPRLASSS</sequence>
<dbReference type="AlphaFoldDB" id="J3NK62"/>
<accession>J3NK62</accession>